<comment type="caution">
    <text evidence="2">The sequence shown here is derived from an EMBL/GenBank/DDBJ whole genome shotgun (WGS) entry which is preliminary data.</text>
</comment>
<sequence length="189" mass="21201">MLNLIPSFEDTYCFISSSVLDLIDHSTKSQRLDGACAYADALQRVEGLMLEFVVENDCIEMRIDTRDGFERPGSRRGSELRAVLRILAIQVHRIRLLLRAVQTVSSKGPRGFVCGLLSSGRVYGFCTERIAEVEKDGNGKMEDAKQEEMERDGNHGREMENGGEGNGIRNGNNGHEQCGRFQNAMWLEE</sequence>
<gene>
    <name evidence="2" type="ORF">Tco_1042438</name>
</gene>
<evidence type="ECO:0000256" key="1">
    <source>
        <dbReference type="SAM" id="MobiDB-lite"/>
    </source>
</evidence>
<organism evidence="2 3">
    <name type="scientific">Tanacetum coccineum</name>
    <dbReference type="NCBI Taxonomy" id="301880"/>
    <lineage>
        <taxon>Eukaryota</taxon>
        <taxon>Viridiplantae</taxon>
        <taxon>Streptophyta</taxon>
        <taxon>Embryophyta</taxon>
        <taxon>Tracheophyta</taxon>
        <taxon>Spermatophyta</taxon>
        <taxon>Magnoliopsida</taxon>
        <taxon>eudicotyledons</taxon>
        <taxon>Gunneridae</taxon>
        <taxon>Pentapetalae</taxon>
        <taxon>asterids</taxon>
        <taxon>campanulids</taxon>
        <taxon>Asterales</taxon>
        <taxon>Asteraceae</taxon>
        <taxon>Asteroideae</taxon>
        <taxon>Anthemideae</taxon>
        <taxon>Anthemidinae</taxon>
        <taxon>Tanacetum</taxon>
    </lineage>
</organism>
<dbReference type="EMBL" id="BQNB010018555">
    <property type="protein sequence ID" value="GJT75713.1"/>
    <property type="molecule type" value="Genomic_DNA"/>
</dbReference>
<protein>
    <submittedName>
        <fullName evidence="2">Uncharacterized protein</fullName>
    </submittedName>
</protein>
<reference evidence="2" key="1">
    <citation type="journal article" date="2022" name="Int. J. Mol. Sci.">
        <title>Draft Genome of Tanacetum Coccineum: Genomic Comparison of Closely Related Tanacetum-Family Plants.</title>
        <authorList>
            <person name="Yamashiro T."/>
            <person name="Shiraishi A."/>
            <person name="Nakayama K."/>
            <person name="Satake H."/>
        </authorList>
    </citation>
    <scope>NUCLEOTIDE SEQUENCE</scope>
</reference>
<proteinExistence type="predicted"/>
<evidence type="ECO:0000313" key="3">
    <source>
        <dbReference type="Proteomes" id="UP001151760"/>
    </source>
</evidence>
<feature type="region of interest" description="Disordered" evidence="1">
    <location>
        <begin position="137"/>
        <end position="189"/>
    </location>
</feature>
<accession>A0ABQ5GLQ6</accession>
<name>A0ABQ5GLQ6_9ASTR</name>
<feature type="compositionally biased region" description="Basic and acidic residues" evidence="1">
    <location>
        <begin position="137"/>
        <end position="160"/>
    </location>
</feature>
<dbReference type="Proteomes" id="UP001151760">
    <property type="component" value="Unassembled WGS sequence"/>
</dbReference>
<evidence type="ECO:0000313" key="2">
    <source>
        <dbReference type="EMBL" id="GJT75713.1"/>
    </source>
</evidence>
<reference evidence="2" key="2">
    <citation type="submission" date="2022-01" db="EMBL/GenBank/DDBJ databases">
        <authorList>
            <person name="Yamashiro T."/>
            <person name="Shiraishi A."/>
            <person name="Satake H."/>
            <person name="Nakayama K."/>
        </authorList>
    </citation>
    <scope>NUCLEOTIDE SEQUENCE</scope>
</reference>
<keyword evidence="3" id="KW-1185">Reference proteome</keyword>